<name>A0A085Z8D0_9FLAO</name>
<dbReference type="STRING" id="236814.IX39_08705"/>
<dbReference type="AlphaFoldDB" id="A0A085Z8D0"/>
<sequence length="395" mass="45901">MHLEIFPANNGDSFLLQLENIIILIDGGYVDTYKNYIKPKLVALAKENKKISHLIVTHIDNDHISGIIKFIEENKKDSIIEINNIWHNSFRHINCIDDNLIFKGKSLSKLVINYTIKEEKNIVEKNISAVQGSTLASLIHKYQYSWNSEFNQNAISTDNELEIKISEDILIKILSPNNDKLKDLKKYWKKELFKKGFSSDSDLSDFTEDAFEYILSLEKERKRLQKKNVSSSTSFNIEKFLHEPFEEDDTATNGSSISFIIEFKNIKLLFLADSHPTVIISSLKKHYNQEEFPLQFDLVKVSHHGSKNNTSAELLNYIDSNKFVFSTNGLTHNHPDNETIARIICRKTKFTRNLYFNYNLDSIECFKNKSFETKYNYKIIESNNLPLKIDFNSDE</sequence>
<protein>
    <recommendedName>
        <fullName evidence="1">Metallo-beta-lactamase domain-containing protein</fullName>
    </recommendedName>
</protein>
<dbReference type="OrthoDB" id="418728at2"/>
<dbReference type="PANTHER" id="PTHR30619">
    <property type="entry name" value="DNA INTERNALIZATION/COMPETENCE PROTEIN COMEC/REC2"/>
    <property type="match status" value="1"/>
</dbReference>
<organism evidence="2 3">
    <name type="scientific">Chryseobacterium formosense</name>
    <dbReference type="NCBI Taxonomy" id="236814"/>
    <lineage>
        <taxon>Bacteria</taxon>
        <taxon>Pseudomonadati</taxon>
        <taxon>Bacteroidota</taxon>
        <taxon>Flavobacteriia</taxon>
        <taxon>Flavobacteriales</taxon>
        <taxon>Weeksellaceae</taxon>
        <taxon>Chryseobacterium group</taxon>
        <taxon>Chryseobacterium</taxon>
    </lineage>
</organism>
<dbReference type="Pfam" id="PF00753">
    <property type="entry name" value="Lactamase_B"/>
    <property type="match status" value="1"/>
</dbReference>
<evidence type="ECO:0000259" key="1">
    <source>
        <dbReference type="Pfam" id="PF00753"/>
    </source>
</evidence>
<dbReference type="InterPro" id="IPR036866">
    <property type="entry name" value="RibonucZ/Hydroxyglut_hydro"/>
</dbReference>
<proteinExistence type="predicted"/>
<evidence type="ECO:0000313" key="3">
    <source>
        <dbReference type="Proteomes" id="UP000028713"/>
    </source>
</evidence>
<evidence type="ECO:0000313" key="2">
    <source>
        <dbReference type="EMBL" id="KFF00694.1"/>
    </source>
</evidence>
<dbReference type="Gene3D" id="3.60.15.10">
    <property type="entry name" value="Ribonuclease Z/Hydroxyacylglutathione hydrolase-like"/>
    <property type="match status" value="1"/>
</dbReference>
<keyword evidence="3" id="KW-1185">Reference proteome</keyword>
<dbReference type="Proteomes" id="UP000028713">
    <property type="component" value="Unassembled WGS sequence"/>
</dbReference>
<dbReference type="NCBIfam" id="NF041809">
    <property type="entry name" value="Avs1a"/>
    <property type="match status" value="1"/>
</dbReference>
<feature type="domain" description="Metallo-beta-lactamase" evidence="1">
    <location>
        <begin position="10"/>
        <end position="80"/>
    </location>
</feature>
<dbReference type="PANTHER" id="PTHR30619:SF1">
    <property type="entry name" value="RECOMBINATION PROTEIN 2"/>
    <property type="match status" value="1"/>
</dbReference>
<dbReference type="InterPro" id="IPR001279">
    <property type="entry name" value="Metallo-B-lactamas"/>
</dbReference>
<dbReference type="RefSeq" id="WP_034675218.1">
    <property type="nucleotide sequence ID" value="NZ_FPAP01000001.1"/>
</dbReference>
<gene>
    <name evidence="2" type="ORF">IX39_08705</name>
</gene>
<dbReference type="eggNOG" id="COG2333">
    <property type="taxonomic scope" value="Bacteria"/>
</dbReference>
<dbReference type="InterPro" id="IPR052159">
    <property type="entry name" value="Competence_DNA_uptake"/>
</dbReference>
<reference evidence="2 3" key="1">
    <citation type="submission" date="2014-07" db="EMBL/GenBank/DDBJ databases">
        <title>Genome of Chryseobacterium formosense LMG 24722.</title>
        <authorList>
            <person name="Pipes S.E."/>
            <person name="Stropko S.J."/>
            <person name="Newman J.D."/>
        </authorList>
    </citation>
    <scope>NUCLEOTIDE SEQUENCE [LARGE SCALE GENOMIC DNA]</scope>
    <source>
        <strain evidence="2 3">LMG 24722</strain>
    </source>
</reference>
<accession>A0A085Z8D0</accession>
<dbReference type="EMBL" id="JPRP01000001">
    <property type="protein sequence ID" value="KFF00694.1"/>
    <property type="molecule type" value="Genomic_DNA"/>
</dbReference>
<comment type="caution">
    <text evidence="2">The sequence shown here is derived from an EMBL/GenBank/DDBJ whole genome shotgun (WGS) entry which is preliminary data.</text>
</comment>
<dbReference type="SUPFAM" id="SSF56281">
    <property type="entry name" value="Metallo-hydrolase/oxidoreductase"/>
    <property type="match status" value="1"/>
</dbReference>